<dbReference type="GO" id="GO:0016020">
    <property type="term" value="C:membrane"/>
    <property type="evidence" value="ECO:0007669"/>
    <property type="project" value="TreeGrafter"/>
</dbReference>
<proteinExistence type="inferred from homology"/>
<dbReference type="Gene3D" id="3.40.50.720">
    <property type="entry name" value="NAD(P)-binding Rossmann-like Domain"/>
    <property type="match status" value="1"/>
</dbReference>
<dbReference type="InterPro" id="IPR036291">
    <property type="entry name" value="NAD(P)-bd_dom_sf"/>
</dbReference>
<sequence>MNKVDGQEVKRVAVVTGGNRGIGKEIARQLAANGLHVVITSRDEEKGRLAVQELLADGLLVKLYVADVHEINDVARMMERIQSDYGRLDVLVNNAGVILDRGVSVLDVEESVVHATLETNFFGVLRMTQAAIPLMKLHHYGRIVNISSGLGAFEVIQGGYGLKGSSSAYRISKTMLNALTCLVSQDVAGTGIKVNAVCPGRVQTDMGGADAPLTVAEGADTAVWLATMEDDGPSGEYFRERERIAW</sequence>
<reference evidence="5 6" key="1">
    <citation type="submission" date="2016-11" db="EMBL/GenBank/DDBJ databases">
        <title>Paenibacillus species isolates.</title>
        <authorList>
            <person name="Beno S.M."/>
        </authorList>
    </citation>
    <scope>NUCLEOTIDE SEQUENCE [LARGE SCALE GENOMIC DNA]</scope>
    <source>
        <strain evidence="5 6">FSL F4-0100</strain>
    </source>
</reference>
<evidence type="ECO:0000313" key="6">
    <source>
        <dbReference type="Proteomes" id="UP000187074"/>
    </source>
</evidence>
<name>A0A1R1B2A9_PAELA</name>
<gene>
    <name evidence="5" type="ORF">BK123_13770</name>
</gene>
<dbReference type="EMBL" id="MRTF01000004">
    <property type="protein sequence ID" value="OME92935.1"/>
    <property type="molecule type" value="Genomic_DNA"/>
</dbReference>
<keyword evidence="3" id="KW-0560">Oxidoreductase</keyword>
<dbReference type="PANTHER" id="PTHR43490">
    <property type="entry name" value="(+)-NEOMENTHOL DEHYDROGENASE"/>
    <property type="match status" value="1"/>
</dbReference>
<organism evidence="5 6">
    <name type="scientific">Paenibacillus lautus</name>
    <name type="common">Bacillus lautus</name>
    <dbReference type="NCBI Taxonomy" id="1401"/>
    <lineage>
        <taxon>Bacteria</taxon>
        <taxon>Bacillati</taxon>
        <taxon>Bacillota</taxon>
        <taxon>Bacilli</taxon>
        <taxon>Bacillales</taxon>
        <taxon>Paenibacillaceae</taxon>
        <taxon>Paenibacillus</taxon>
    </lineage>
</organism>
<dbReference type="Proteomes" id="UP000187074">
    <property type="component" value="Unassembled WGS sequence"/>
</dbReference>
<evidence type="ECO:0000256" key="1">
    <source>
        <dbReference type="ARBA" id="ARBA00006484"/>
    </source>
</evidence>
<evidence type="ECO:0000313" key="5">
    <source>
        <dbReference type="EMBL" id="OME92935.1"/>
    </source>
</evidence>
<dbReference type="PANTHER" id="PTHR43490:SF99">
    <property type="entry name" value="SHORT-CHAIN DEHYDROGENASE_REDUCTASE"/>
    <property type="match status" value="1"/>
</dbReference>
<comment type="caution">
    <text evidence="5">The sequence shown here is derived from an EMBL/GenBank/DDBJ whole genome shotgun (WGS) entry which is preliminary data.</text>
</comment>
<dbReference type="RefSeq" id="WP_076322961.1">
    <property type="nucleotide sequence ID" value="NZ_MRTF01000004.1"/>
</dbReference>
<dbReference type="GO" id="GO:0016616">
    <property type="term" value="F:oxidoreductase activity, acting on the CH-OH group of donors, NAD or NADP as acceptor"/>
    <property type="evidence" value="ECO:0007669"/>
    <property type="project" value="InterPro"/>
</dbReference>
<dbReference type="AlphaFoldDB" id="A0A1R1B2A9"/>
<protein>
    <submittedName>
        <fullName evidence="5">Short-chain dehydrogenase</fullName>
    </submittedName>
</protein>
<keyword evidence="2" id="KW-0521">NADP</keyword>
<accession>A0A1R1B2A9</accession>
<dbReference type="PRINTS" id="PR00080">
    <property type="entry name" value="SDRFAMILY"/>
</dbReference>
<dbReference type="Pfam" id="PF00106">
    <property type="entry name" value="adh_short"/>
    <property type="match status" value="1"/>
</dbReference>
<dbReference type="SUPFAM" id="SSF51735">
    <property type="entry name" value="NAD(P)-binding Rossmann-fold domains"/>
    <property type="match status" value="1"/>
</dbReference>
<comment type="similarity">
    <text evidence="1 4">Belongs to the short-chain dehydrogenases/reductases (SDR) family.</text>
</comment>
<dbReference type="CDD" id="cd05324">
    <property type="entry name" value="carb_red_PTCR-like_SDR_c"/>
    <property type="match status" value="1"/>
</dbReference>
<evidence type="ECO:0000256" key="4">
    <source>
        <dbReference type="RuleBase" id="RU000363"/>
    </source>
</evidence>
<dbReference type="PRINTS" id="PR00081">
    <property type="entry name" value="GDHRDH"/>
</dbReference>
<evidence type="ECO:0000256" key="3">
    <source>
        <dbReference type="ARBA" id="ARBA00023002"/>
    </source>
</evidence>
<dbReference type="STRING" id="1401.BK123_13770"/>
<dbReference type="InterPro" id="IPR002347">
    <property type="entry name" value="SDR_fam"/>
</dbReference>
<dbReference type="InterPro" id="IPR045313">
    <property type="entry name" value="CBR1-like"/>
</dbReference>
<dbReference type="OrthoDB" id="5786478at2"/>
<evidence type="ECO:0000256" key="2">
    <source>
        <dbReference type="ARBA" id="ARBA00022857"/>
    </source>
</evidence>